<dbReference type="AlphaFoldDB" id="A0A917T2V8"/>
<dbReference type="EMBL" id="BMLF01000002">
    <property type="protein sequence ID" value="GGM08418.1"/>
    <property type="molecule type" value="Genomic_DNA"/>
</dbReference>
<keyword evidence="2" id="KW-1185">Reference proteome</keyword>
<comment type="caution">
    <text evidence="1">The sequence shown here is derived from an EMBL/GenBank/DDBJ whole genome shotgun (WGS) entry which is preliminary data.</text>
</comment>
<accession>A0A917T2V8</accession>
<reference evidence="1" key="2">
    <citation type="submission" date="2020-09" db="EMBL/GenBank/DDBJ databases">
        <authorList>
            <person name="Sun Q."/>
            <person name="Zhou Y."/>
        </authorList>
    </citation>
    <scope>NUCLEOTIDE SEQUENCE</scope>
    <source>
        <strain evidence="1">CGMCC 1.6293</strain>
    </source>
</reference>
<dbReference type="Proteomes" id="UP000649829">
    <property type="component" value="Unassembled WGS sequence"/>
</dbReference>
<organism evidence="1 2">
    <name type="scientific">Pseudooceanicola nanhaiensis</name>
    <dbReference type="NCBI Taxonomy" id="375761"/>
    <lineage>
        <taxon>Bacteria</taxon>
        <taxon>Pseudomonadati</taxon>
        <taxon>Pseudomonadota</taxon>
        <taxon>Alphaproteobacteria</taxon>
        <taxon>Rhodobacterales</taxon>
        <taxon>Paracoccaceae</taxon>
        <taxon>Pseudooceanicola</taxon>
    </lineage>
</organism>
<reference evidence="1" key="1">
    <citation type="journal article" date="2014" name="Int. J. Syst. Evol. Microbiol.">
        <title>Complete genome sequence of Corynebacterium casei LMG S-19264T (=DSM 44701T), isolated from a smear-ripened cheese.</title>
        <authorList>
            <consortium name="US DOE Joint Genome Institute (JGI-PGF)"/>
            <person name="Walter F."/>
            <person name="Albersmeier A."/>
            <person name="Kalinowski J."/>
            <person name="Ruckert C."/>
        </authorList>
    </citation>
    <scope>NUCLEOTIDE SEQUENCE</scope>
    <source>
        <strain evidence="1">CGMCC 1.6293</strain>
    </source>
</reference>
<sequence length="410" mass="44855">MAKTNTEQHKFYVVDLVRRKPKAQFLEIPKYRVDVTIEVTTKGTFKAPPIPESLFKRLETAARDELEAYEKIIASEAERLDRKIADLMAQPTPANLKAAESLTQGVNQSIKNALASAEGAAQKAVEARLKKEAQGDKNLKEARVRTGVKWTLGVISVAGNVAKLVATAGADVTSYVAIAKTLYDLGSDLAQQLKTEEKLRKDLNAAIQSFITLRGTAIQQAAARQNITDLSGIDVKKPKEALAGILNKIKTAGEEVTKGKDKKAMARDVLDFAVKKIKSGLKDAEEARKKYREHTTRTRHRTDAISVQAGKLQAAMKSARTLKEGVRVGAECMAVKRTVSEMAAKLDTREKYLDEMQDLMKANGLEIDDRTTIQKIQALDKTTILTNAKDLGSALKTIKGTLDEIAKVAA</sequence>
<protein>
    <submittedName>
        <fullName evidence="1">Uncharacterized protein</fullName>
    </submittedName>
</protein>
<gene>
    <name evidence="1" type="ORF">GCM10011534_33020</name>
</gene>
<evidence type="ECO:0000313" key="2">
    <source>
        <dbReference type="Proteomes" id="UP000649829"/>
    </source>
</evidence>
<dbReference type="RefSeq" id="WP_028286926.1">
    <property type="nucleotide sequence ID" value="NZ_BMLF01000002.1"/>
</dbReference>
<name>A0A917T2V8_9RHOB</name>
<proteinExistence type="predicted"/>
<evidence type="ECO:0000313" key="1">
    <source>
        <dbReference type="EMBL" id="GGM08418.1"/>
    </source>
</evidence>